<organism evidence="2 3">
    <name type="scientific">Marinobacterium halophilum</name>
    <dbReference type="NCBI Taxonomy" id="267374"/>
    <lineage>
        <taxon>Bacteria</taxon>
        <taxon>Pseudomonadati</taxon>
        <taxon>Pseudomonadota</taxon>
        <taxon>Gammaproteobacteria</taxon>
        <taxon>Oceanospirillales</taxon>
        <taxon>Oceanospirillaceae</taxon>
        <taxon>Marinobacterium</taxon>
    </lineage>
</organism>
<dbReference type="Pfam" id="PF09831">
    <property type="entry name" value="DUF2058"/>
    <property type="match status" value="1"/>
</dbReference>
<dbReference type="Proteomes" id="UP000242133">
    <property type="component" value="Unassembled WGS sequence"/>
</dbReference>
<evidence type="ECO:0000313" key="3">
    <source>
        <dbReference type="Proteomes" id="UP000242133"/>
    </source>
</evidence>
<name>A0A2P8F201_9GAMM</name>
<protein>
    <recommendedName>
        <fullName evidence="4">Nucleoprotein/polynucleotide-associated enzyme</fullName>
    </recommendedName>
</protein>
<accession>A0A2P8F201</accession>
<feature type="region of interest" description="Disordered" evidence="1">
    <location>
        <begin position="1"/>
        <end position="71"/>
    </location>
</feature>
<keyword evidence="3" id="KW-1185">Reference proteome</keyword>
<dbReference type="EMBL" id="PYGI01000003">
    <property type="protein sequence ID" value="PSL15740.1"/>
    <property type="molecule type" value="Genomic_DNA"/>
</dbReference>
<feature type="compositionally biased region" description="Basic residues" evidence="1">
    <location>
        <begin position="26"/>
        <end position="35"/>
    </location>
</feature>
<gene>
    <name evidence="2" type="ORF">CLV44_10321</name>
</gene>
<evidence type="ECO:0008006" key="4">
    <source>
        <dbReference type="Google" id="ProtNLM"/>
    </source>
</evidence>
<evidence type="ECO:0000256" key="1">
    <source>
        <dbReference type="SAM" id="MobiDB-lite"/>
    </source>
</evidence>
<feature type="compositionally biased region" description="Basic and acidic residues" evidence="1">
    <location>
        <begin position="53"/>
        <end position="65"/>
    </location>
</feature>
<proteinExistence type="predicted"/>
<dbReference type="OrthoDB" id="5294470at2"/>
<sequence length="180" mass="20445">MAGSLQDQLLKSGLANKKQAKQANEHKRKKAKQKKAGTAVDDKQAQQAALEAARQEKAAHDRELNLQRQQEQAQKAALAEARQLIEAHRLRLPQKAETRYNFAHGSTIHHLYLDQKLIDQLARGQLRIAFMDASYHLVPAEIVDRVEKRQPDMILPRPVDDTPDADDPYADFAIPDDLMW</sequence>
<reference evidence="2 3" key="1">
    <citation type="submission" date="2018-03" db="EMBL/GenBank/DDBJ databases">
        <title>Genomic Encyclopedia of Archaeal and Bacterial Type Strains, Phase II (KMG-II): from individual species to whole genera.</title>
        <authorList>
            <person name="Goeker M."/>
        </authorList>
    </citation>
    <scope>NUCLEOTIDE SEQUENCE [LARGE SCALE GENOMIC DNA]</scope>
    <source>
        <strain evidence="2 3">DSM 17586</strain>
    </source>
</reference>
<comment type="caution">
    <text evidence="2">The sequence shown here is derived from an EMBL/GenBank/DDBJ whole genome shotgun (WGS) entry which is preliminary data.</text>
</comment>
<dbReference type="AlphaFoldDB" id="A0A2P8F201"/>
<evidence type="ECO:0000313" key="2">
    <source>
        <dbReference type="EMBL" id="PSL15740.1"/>
    </source>
</evidence>
<dbReference type="RefSeq" id="WP_106590572.1">
    <property type="nucleotide sequence ID" value="NZ_PYGI01000003.1"/>
</dbReference>
<dbReference type="InterPro" id="IPR018636">
    <property type="entry name" value="DUF2058"/>
</dbReference>